<dbReference type="KEGG" id="eus:EUTSA_v100126140m"/>
<name>V4LSK3_EUTSA</name>
<organism evidence="1 2">
    <name type="scientific">Eutrema salsugineum</name>
    <name type="common">Saltwater cress</name>
    <name type="synonym">Sisymbrium salsugineum</name>
    <dbReference type="NCBI Taxonomy" id="72664"/>
    <lineage>
        <taxon>Eukaryota</taxon>
        <taxon>Viridiplantae</taxon>
        <taxon>Streptophyta</taxon>
        <taxon>Embryophyta</taxon>
        <taxon>Tracheophyta</taxon>
        <taxon>Spermatophyta</taxon>
        <taxon>Magnoliopsida</taxon>
        <taxon>eudicotyledons</taxon>
        <taxon>Gunneridae</taxon>
        <taxon>Pentapetalae</taxon>
        <taxon>rosids</taxon>
        <taxon>malvids</taxon>
        <taxon>Brassicales</taxon>
        <taxon>Brassicaceae</taxon>
        <taxon>Eutremeae</taxon>
        <taxon>Eutrema</taxon>
    </lineage>
</organism>
<dbReference type="OrthoDB" id="185373at2759"/>
<dbReference type="EMBL" id="KI517464">
    <property type="protein sequence ID" value="ESQ42863.1"/>
    <property type="molecule type" value="Genomic_DNA"/>
</dbReference>
<keyword evidence="2" id="KW-1185">Reference proteome</keyword>
<accession>V4LSK3</accession>
<sequence>MSGFSSLFSYRNGAISLLRLSSSKFGCFSRVRFSSGAVKHSKRDVSGFDMEESIYNILTIDRWGSLNHMDYRQARLRPVHGKLALKFLKWVVKQP</sequence>
<protein>
    <submittedName>
        <fullName evidence="1">Uncharacterized protein</fullName>
    </submittedName>
</protein>
<reference evidence="1 2" key="1">
    <citation type="journal article" date="2013" name="Front. Plant Sci.">
        <title>The Reference Genome of the Halophytic Plant Eutrema salsugineum.</title>
        <authorList>
            <person name="Yang R."/>
            <person name="Jarvis D.E."/>
            <person name="Chen H."/>
            <person name="Beilstein M.A."/>
            <person name="Grimwood J."/>
            <person name="Jenkins J."/>
            <person name="Shu S."/>
            <person name="Prochnik S."/>
            <person name="Xin M."/>
            <person name="Ma C."/>
            <person name="Schmutz J."/>
            <person name="Wing R.A."/>
            <person name="Mitchell-Olds T."/>
            <person name="Schumaker K.S."/>
            <person name="Wang X."/>
        </authorList>
    </citation>
    <scope>NUCLEOTIDE SEQUENCE [LARGE SCALE GENOMIC DNA]</scope>
</reference>
<dbReference type="eggNOG" id="KOG4197">
    <property type="taxonomic scope" value="Eukaryota"/>
</dbReference>
<evidence type="ECO:0000313" key="1">
    <source>
        <dbReference type="EMBL" id="ESQ42863.1"/>
    </source>
</evidence>
<proteinExistence type="predicted"/>
<dbReference type="STRING" id="72664.V4LSK3"/>
<feature type="non-terminal residue" evidence="1">
    <location>
        <position position="95"/>
    </location>
</feature>
<evidence type="ECO:0000313" key="2">
    <source>
        <dbReference type="Proteomes" id="UP000030689"/>
    </source>
</evidence>
<gene>
    <name evidence="1" type="ORF">EUTSA_v100126140mg</name>
</gene>
<dbReference type="Proteomes" id="UP000030689">
    <property type="component" value="Unassembled WGS sequence"/>
</dbReference>
<dbReference type="Gramene" id="ESQ42863">
    <property type="protein sequence ID" value="ESQ42863"/>
    <property type="gene ID" value="EUTSA_v100126140mg"/>
</dbReference>
<dbReference type="AlphaFoldDB" id="V4LSK3"/>